<evidence type="ECO:0000256" key="1">
    <source>
        <dbReference type="SAM" id="MobiDB-lite"/>
    </source>
</evidence>
<dbReference type="Proteomes" id="UP000784294">
    <property type="component" value="Unassembled WGS sequence"/>
</dbReference>
<feature type="region of interest" description="Disordered" evidence="1">
    <location>
        <begin position="88"/>
        <end position="118"/>
    </location>
</feature>
<evidence type="ECO:0000313" key="4">
    <source>
        <dbReference type="Proteomes" id="UP000784294"/>
    </source>
</evidence>
<reference evidence="3" key="1">
    <citation type="submission" date="2018-11" db="EMBL/GenBank/DDBJ databases">
        <authorList>
            <consortium name="Pathogen Informatics"/>
        </authorList>
    </citation>
    <scope>NUCLEOTIDE SEQUENCE</scope>
</reference>
<feature type="compositionally biased region" description="Polar residues" evidence="1">
    <location>
        <begin position="141"/>
        <end position="151"/>
    </location>
</feature>
<protein>
    <recommendedName>
        <fullName evidence="2">C2H2-type domain-containing protein</fullName>
    </recommendedName>
</protein>
<dbReference type="AlphaFoldDB" id="A0A448XCE1"/>
<organism evidence="3 4">
    <name type="scientific">Protopolystoma xenopodis</name>
    <dbReference type="NCBI Taxonomy" id="117903"/>
    <lineage>
        <taxon>Eukaryota</taxon>
        <taxon>Metazoa</taxon>
        <taxon>Spiralia</taxon>
        <taxon>Lophotrochozoa</taxon>
        <taxon>Platyhelminthes</taxon>
        <taxon>Monogenea</taxon>
        <taxon>Polyopisthocotylea</taxon>
        <taxon>Polystomatidea</taxon>
        <taxon>Polystomatidae</taxon>
        <taxon>Protopolystoma</taxon>
    </lineage>
</organism>
<feature type="compositionally biased region" description="Gly residues" evidence="1">
    <location>
        <begin position="645"/>
        <end position="657"/>
    </location>
</feature>
<comment type="caution">
    <text evidence="3">The sequence shown here is derived from an EMBL/GenBank/DDBJ whole genome shotgun (WGS) entry which is preliminary data.</text>
</comment>
<evidence type="ECO:0000313" key="3">
    <source>
        <dbReference type="EMBL" id="VEL33562.1"/>
    </source>
</evidence>
<feature type="region of interest" description="Disordered" evidence="1">
    <location>
        <begin position="471"/>
        <end position="503"/>
    </location>
</feature>
<feature type="domain" description="C2H2-type" evidence="2">
    <location>
        <begin position="516"/>
        <end position="536"/>
    </location>
</feature>
<dbReference type="OrthoDB" id="6077919at2759"/>
<feature type="region of interest" description="Disordered" evidence="1">
    <location>
        <begin position="633"/>
        <end position="679"/>
    </location>
</feature>
<proteinExistence type="predicted"/>
<dbReference type="SMART" id="SM00355">
    <property type="entry name" value="ZnF_C2H2"/>
    <property type="match status" value="2"/>
</dbReference>
<feature type="compositionally biased region" description="Low complexity" evidence="1">
    <location>
        <begin position="90"/>
        <end position="111"/>
    </location>
</feature>
<evidence type="ECO:0000259" key="2">
    <source>
        <dbReference type="SMART" id="SM00355"/>
    </source>
</evidence>
<accession>A0A448XCE1</accession>
<feature type="domain" description="C2H2-type" evidence="2">
    <location>
        <begin position="692"/>
        <end position="715"/>
    </location>
</feature>
<sequence length="875" mass="91442">MASQLGLFPFSSVIPTNLAGPLLTDETAVGFSSLSTCLGPVGDFESSPTSATPVTEAALHCSSRLATHEGLPTKQDEPVRSARPAGVYISASSSSSSSSSPSASSTPPVASRHQPSAFSHRFSHAAGLSPGLESIGLIGHSPTSGSPQPLSTHLPPEQAPHTASLAPSVIPSPPLPNQPLVDLCSGGTVSNALKLIPMSTSSICLSSGPSPLPMTTFSELPSHPQAPPSLLFLGSRLLSEPDVFSPGPLDMSQSTSVQTHAGLAVDPTSGYHDVLATGAKPVANDGYSLLRQMVFKSLIQAHAANPTAYPQVLFSLANQPLGQSSSVPDVAGFGPMNASPPPLALSVPLQTSLMPDSEGHLPGLGRIGLGQEEATRHTVRGAGPDRLDETVGPIRQLARFSCPPSSPLPGTNQTNQTNQTIQTNQVGQSVRHPARPTLHARRRSSLLLGHSSSGPPRCSYSCLPRKSDESAVPYSSATDKVTPASGRSSGASSGSQGSLASMSGAVGNNMEQWKRFKCSGCGHRSNWKWDINKHIKVGLKASQLGFSAVVWLVELVYRPLIRLQVAHPERKNIVTITMNLEEAKATLDDYLNRLLSRRTQRPASADSHCSSGQSIENSGCLASSLIQGGQDGCQGAGDQCDRESGPGGLSGSRGGLSGESNPLMAGGGESTDANPSDSAGGSLAGEGYYRPYMCMTCGHRSNWRWDVKKHMKQMHNSIGQLVTLSNEEAKRTIGQYKSRRKQATLARQQALLGLDSTSTSAASALSSTASTSPSVIASCADAAFMLATTDFATVCSTESAPQRRRSVDMGRVLAGLPDSGPGSSSGISRPGVRLIYETQAVVEAAAAAVEVRLAHFASRYFCHLVFFYRIIANLP</sequence>
<dbReference type="InterPro" id="IPR013087">
    <property type="entry name" value="Znf_C2H2_type"/>
</dbReference>
<keyword evidence="4" id="KW-1185">Reference proteome</keyword>
<dbReference type="EMBL" id="CAAALY010246004">
    <property type="protein sequence ID" value="VEL33562.1"/>
    <property type="molecule type" value="Genomic_DNA"/>
</dbReference>
<feature type="compositionally biased region" description="Low complexity" evidence="1">
    <location>
        <begin position="484"/>
        <end position="503"/>
    </location>
</feature>
<gene>
    <name evidence="3" type="ORF">PXEA_LOCUS27002</name>
</gene>
<name>A0A448XCE1_9PLAT</name>
<feature type="region of interest" description="Disordered" evidence="1">
    <location>
        <begin position="133"/>
        <end position="171"/>
    </location>
</feature>